<reference evidence="13 14" key="1">
    <citation type="submission" date="2023-01" db="EMBL/GenBank/DDBJ databases">
        <authorList>
            <person name="Whitehead M."/>
        </authorList>
    </citation>
    <scope>NUCLEOTIDE SEQUENCE [LARGE SCALE GENOMIC DNA]</scope>
</reference>
<keyword evidence="4 11" id="KW-1133">Transmembrane helix</keyword>
<evidence type="ECO:0000256" key="10">
    <source>
        <dbReference type="SAM" id="MobiDB-lite"/>
    </source>
</evidence>
<feature type="transmembrane region" description="Helical" evidence="11">
    <location>
        <begin position="214"/>
        <end position="235"/>
    </location>
</feature>
<dbReference type="InterPro" id="IPR000611">
    <property type="entry name" value="NPY_rcpt"/>
</dbReference>
<feature type="transmembrane region" description="Helical" evidence="11">
    <location>
        <begin position="265"/>
        <end position="286"/>
    </location>
</feature>
<dbReference type="PRINTS" id="PR00237">
    <property type="entry name" value="GPCRRHODOPSN"/>
</dbReference>
<feature type="transmembrane region" description="Helical" evidence="11">
    <location>
        <begin position="358"/>
        <end position="380"/>
    </location>
</feature>
<dbReference type="PROSITE" id="PS50262">
    <property type="entry name" value="G_PROTEIN_RECEP_F1_2"/>
    <property type="match status" value="1"/>
</dbReference>
<keyword evidence="8 9" id="KW-0807">Transducer</keyword>
<accession>A0AAV0W0V4</accession>
<name>A0AAV0W0V4_9HEMI</name>
<feature type="transmembrane region" description="Helical" evidence="11">
    <location>
        <begin position="138"/>
        <end position="161"/>
    </location>
</feature>
<evidence type="ECO:0000256" key="7">
    <source>
        <dbReference type="ARBA" id="ARBA00023170"/>
    </source>
</evidence>
<sequence length="507" mass="55756">MFNPPKLHKHDWFMTMVTTLIESSVKGGGSGDDGDGDDDDDHGWSGLYGPNGTFDGGGGSGDGPFNFTVKRALDAIFENQLDVDKVLVLYLEVAIVVAYGVLFVIGLVSNGLVCFVVFRQCGKKNVPSQGPSPRNLYIVNLAFADIIMCVVCMPFTLWALMSRRWTWGLIMCKTVPAAQGANITVSACTITAIALDRYFTIVRNPRGSVFRCSVAKTLVLIWMVSFAAMVPLLLYQNVEEVNVGPIRLYEACVEKWPNRMAQQTFTVGLAVAQFVLPFTTISLIHLKISSYLTVHLKHPAVPSKEINCRRVRRELSRNKRTMWILSSIAVVFAISWLPLTVFTLLVEFQPHLIDSTDALYKAFAVVHMMAMSTTCTNPLLYGWLNTNFRRDISGICRQMWYCCGDQKPPPRRRRYPSVATDYRGPNDRRLGLGSEAAGGCGGGGGGGGGFGGGGGSRRHQMHHDPETTGMSMVVKSDRRFSTSYLTTLTTVTSRSQPGSSMGRVENV</sequence>
<comment type="caution">
    <text evidence="13">The sequence shown here is derived from an EMBL/GenBank/DDBJ whole genome shotgun (WGS) entry which is preliminary data.</text>
</comment>
<evidence type="ECO:0000256" key="6">
    <source>
        <dbReference type="ARBA" id="ARBA00023136"/>
    </source>
</evidence>
<evidence type="ECO:0000256" key="5">
    <source>
        <dbReference type="ARBA" id="ARBA00023040"/>
    </source>
</evidence>
<evidence type="ECO:0000256" key="11">
    <source>
        <dbReference type="SAM" id="Phobius"/>
    </source>
</evidence>
<dbReference type="EMBL" id="CARXXK010000001">
    <property type="protein sequence ID" value="CAI6348868.1"/>
    <property type="molecule type" value="Genomic_DNA"/>
</dbReference>
<feature type="transmembrane region" description="Helical" evidence="11">
    <location>
        <begin position="181"/>
        <end position="202"/>
    </location>
</feature>
<feature type="transmembrane region" description="Helical" evidence="11">
    <location>
        <begin position="322"/>
        <end position="346"/>
    </location>
</feature>
<evidence type="ECO:0000256" key="8">
    <source>
        <dbReference type="ARBA" id="ARBA00023224"/>
    </source>
</evidence>
<evidence type="ECO:0000313" key="14">
    <source>
        <dbReference type="Proteomes" id="UP001160148"/>
    </source>
</evidence>
<dbReference type="PANTHER" id="PTHR24235:SF12">
    <property type="entry name" value="G-PROTEIN COUPLED RECEPTORS FAMILY 1 PROFILE DOMAIN-CONTAINING PROTEIN"/>
    <property type="match status" value="1"/>
</dbReference>
<evidence type="ECO:0000256" key="2">
    <source>
        <dbReference type="ARBA" id="ARBA00010663"/>
    </source>
</evidence>
<feature type="region of interest" description="Disordered" evidence="10">
    <location>
        <begin position="448"/>
        <end position="467"/>
    </location>
</feature>
<dbReference type="AlphaFoldDB" id="A0AAV0W0V4"/>
<dbReference type="Gene3D" id="1.20.1070.10">
    <property type="entry name" value="Rhodopsin 7-helix transmembrane proteins"/>
    <property type="match status" value="1"/>
</dbReference>
<comment type="similarity">
    <text evidence="2 9">Belongs to the G-protein coupled receptor 1 family.</text>
</comment>
<evidence type="ECO:0000256" key="9">
    <source>
        <dbReference type="RuleBase" id="RU000688"/>
    </source>
</evidence>
<keyword evidence="6 11" id="KW-0472">Membrane</keyword>
<feature type="transmembrane region" description="Helical" evidence="11">
    <location>
        <begin position="87"/>
        <end position="118"/>
    </location>
</feature>
<dbReference type="GO" id="GO:0004983">
    <property type="term" value="F:neuropeptide Y receptor activity"/>
    <property type="evidence" value="ECO:0007669"/>
    <property type="project" value="InterPro"/>
</dbReference>
<comment type="subcellular location">
    <subcellularLocation>
        <location evidence="1">Membrane</location>
        <topology evidence="1">Multi-pass membrane protein</topology>
    </subcellularLocation>
</comment>
<keyword evidence="3 9" id="KW-0812">Transmembrane</keyword>
<keyword evidence="7 9" id="KW-0675">Receptor</keyword>
<gene>
    <name evidence="13" type="ORF">MEUPH1_LOCUS5502</name>
</gene>
<dbReference type="CDD" id="cd15203">
    <property type="entry name" value="7tmA_NPYR-like"/>
    <property type="match status" value="1"/>
</dbReference>
<dbReference type="InterPro" id="IPR000276">
    <property type="entry name" value="GPCR_Rhodpsn"/>
</dbReference>
<feature type="domain" description="G-protein coupled receptors family 1 profile" evidence="12">
    <location>
        <begin position="109"/>
        <end position="381"/>
    </location>
</feature>
<dbReference type="PRINTS" id="PR01012">
    <property type="entry name" value="NRPEPTIDEYR"/>
</dbReference>
<dbReference type="SUPFAM" id="SSF81321">
    <property type="entry name" value="Family A G protein-coupled receptor-like"/>
    <property type="match status" value="1"/>
</dbReference>
<evidence type="ECO:0000256" key="1">
    <source>
        <dbReference type="ARBA" id="ARBA00004141"/>
    </source>
</evidence>
<evidence type="ECO:0000256" key="4">
    <source>
        <dbReference type="ARBA" id="ARBA00022989"/>
    </source>
</evidence>
<dbReference type="InterPro" id="IPR017452">
    <property type="entry name" value="GPCR_Rhodpsn_7TM"/>
</dbReference>
<protein>
    <recommendedName>
        <fullName evidence="12">G-protein coupled receptors family 1 profile domain-containing protein</fullName>
    </recommendedName>
</protein>
<dbReference type="Proteomes" id="UP001160148">
    <property type="component" value="Unassembled WGS sequence"/>
</dbReference>
<dbReference type="GO" id="GO:0016020">
    <property type="term" value="C:membrane"/>
    <property type="evidence" value="ECO:0007669"/>
    <property type="project" value="UniProtKB-SubCell"/>
</dbReference>
<dbReference type="Pfam" id="PF00001">
    <property type="entry name" value="7tm_1"/>
    <property type="match status" value="1"/>
</dbReference>
<evidence type="ECO:0000259" key="12">
    <source>
        <dbReference type="PROSITE" id="PS50262"/>
    </source>
</evidence>
<organism evidence="13 14">
    <name type="scientific">Macrosiphum euphorbiae</name>
    <name type="common">potato aphid</name>
    <dbReference type="NCBI Taxonomy" id="13131"/>
    <lineage>
        <taxon>Eukaryota</taxon>
        <taxon>Metazoa</taxon>
        <taxon>Ecdysozoa</taxon>
        <taxon>Arthropoda</taxon>
        <taxon>Hexapoda</taxon>
        <taxon>Insecta</taxon>
        <taxon>Pterygota</taxon>
        <taxon>Neoptera</taxon>
        <taxon>Paraneoptera</taxon>
        <taxon>Hemiptera</taxon>
        <taxon>Sternorrhyncha</taxon>
        <taxon>Aphidomorpha</taxon>
        <taxon>Aphidoidea</taxon>
        <taxon>Aphididae</taxon>
        <taxon>Macrosiphini</taxon>
        <taxon>Macrosiphum</taxon>
    </lineage>
</organism>
<keyword evidence="5 9" id="KW-0297">G-protein coupled receptor</keyword>
<keyword evidence="14" id="KW-1185">Reference proteome</keyword>
<dbReference type="PANTHER" id="PTHR24235">
    <property type="entry name" value="NEUROPEPTIDE Y RECEPTOR"/>
    <property type="match status" value="1"/>
</dbReference>
<evidence type="ECO:0000256" key="3">
    <source>
        <dbReference type="ARBA" id="ARBA00022692"/>
    </source>
</evidence>
<evidence type="ECO:0000313" key="13">
    <source>
        <dbReference type="EMBL" id="CAI6348868.1"/>
    </source>
</evidence>
<proteinExistence type="inferred from homology"/>
<dbReference type="PROSITE" id="PS00237">
    <property type="entry name" value="G_PROTEIN_RECEP_F1_1"/>
    <property type="match status" value="1"/>
</dbReference>